<reference evidence="3" key="1">
    <citation type="submission" date="2020-05" db="UniProtKB">
        <authorList>
            <consortium name="EnsemblMetazoa"/>
        </authorList>
    </citation>
    <scope>IDENTIFICATION</scope>
    <source>
        <strain evidence="3">FUMOZ</strain>
    </source>
</reference>
<accession>A0A182RZY8</accession>
<dbReference type="InterPro" id="IPR001584">
    <property type="entry name" value="Integrase_cat-core"/>
</dbReference>
<dbReference type="VEuPathDB" id="VectorBase:AFUN2_012660"/>
<dbReference type="GO" id="GO:0015074">
    <property type="term" value="P:DNA integration"/>
    <property type="evidence" value="ECO:0007669"/>
    <property type="project" value="InterPro"/>
</dbReference>
<dbReference type="Gene3D" id="3.30.420.10">
    <property type="entry name" value="Ribonuclease H-like superfamily/Ribonuclease H"/>
    <property type="match status" value="1"/>
</dbReference>
<name>A0A182RZY8_ANOFN</name>
<evidence type="ECO:0000259" key="2">
    <source>
        <dbReference type="PROSITE" id="PS50994"/>
    </source>
</evidence>
<dbReference type="SUPFAM" id="SSF53098">
    <property type="entry name" value="Ribonuclease H-like"/>
    <property type="match status" value="1"/>
</dbReference>
<protein>
    <recommendedName>
        <fullName evidence="2">Integrase catalytic domain-containing protein</fullName>
    </recommendedName>
</protein>
<dbReference type="EnsemblMetazoa" id="AFUN011870-RA">
    <property type="protein sequence ID" value="AFUN011870-PA"/>
    <property type="gene ID" value="AFUN011870"/>
</dbReference>
<dbReference type="InterPro" id="IPR012337">
    <property type="entry name" value="RNaseH-like_sf"/>
</dbReference>
<dbReference type="PANTHER" id="PTHR37984:SF5">
    <property type="entry name" value="PROTEIN NYNRIN-LIKE"/>
    <property type="match status" value="1"/>
</dbReference>
<evidence type="ECO:0000256" key="1">
    <source>
        <dbReference type="SAM" id="MobiDB-lite"/>
    </source>
</evidence>
<feature type="domain" description="Integrase catalytic" evidence="2">
    <location>
        <begin position="1"/>
        <end position="162"/>
    </location>
</feature>
<dbReference type="InterPro" id="IPR050951">
    <property type="entry name" value="Retrovirus_Pol_polyprotein"/>
</dbReference>
<dbReference type="AlphaFoldDB" id="A0A182RZY8"/>
<organism evidence="3">
    <name type="scientific">Anopheles funestus</name>
    <name type="common">African malaria mosquito</name>
    <dbReference type="NCBI Taxonomy" id="62324"/>
    <lineage>
        <taxon>Eukaryota</taxon>
        <taxon>Metazoa</taxon>
        <taxon>Ecdysozoa</taxon>
        <taxon>Arthropoda</taxon>
        <taxon>Hexapoda</taxon>
        <taxon>Insecta</taxon>
        <taxon>Pterygota</taxon>
        <taxon>Neoptera</taxon>
        <taxon>Endopterygota</taxon>
        <taxon>Diptera</taxon>
        <taxon>Nematocera</taxon>
        <taxon>Culicoidea</taxon>
        <taxon>Culicidae</taxon>
        <taxon>Anophelinae</taxon>
        <taxon>Anopheles</taxon>
    </lineage>
</organism>
<sequence>IPKIATLFYTLQIDHLGPLPCIHSKKKYVLVVSDALTKFVKLYPTASKNAQEVGNTLFQYMAYYSRPSRVISDRATCFTSAQFKDFLNVRVISYVLKATNSPQANGQVERVNRVLRPILSKLSSNIDHANWSLQLTKAEYALNNTFHSSTKFTPSVMLFGVEQRGHMVDELTEFVETKNDIPSKDFDSIRLKASENIVKSQETNEKQFLKKNNPANTGTSPNTNKKLIAKYRGPYAIYKFLPNDRYVVRKIDGYQVTQMPYDGVLESDKLRLWVQPNAFQHIENSPSNTSSPNLGGGRPTGLLLVEKREVSECVIRGTDE</sequence>
<evidence type="ECO:0000313" key="3">
    <source>
        <dbReference type="EnsemblMetazoa" id="AFUN011870-PA"/>
    </source>
</evidence>
<dbReference type="PANTHER" id="PTHR37984">
    <property type="entry name" value="PROTEIN CBG26694"/>
    <property type="match status" value="1"/>
</dbReference>
<dbReference type="VEuPathDB" id="VectorBase:AFUN011870"/>
<dbReference type="InterPro" id="IPR036397">
    <property type="entry name" value="RNaseH_sf"/>
</dbReference>
<dbReference type="STRING" id="62324.A0A182RZY8"/>
<feature type="region of interest" description="Disordered" evidence="1">
    <location>
        <begin position="202"/>
        <end position="225"/>
    </location>
</feature>
<dbReference type="GO" id="GO:0003676">
    <property type="term" value="F:nucleic acid binding"/>
    <property type="evidence" value="ECO:0007669"/>
    <property type="project" value="InterPro"/>
</dbReference>
<dbReference type="PROSITE" id="PS50994">
    <property type="entry name" value="INTEGRASE"/>
    <property type="match status" value="1"/>
</dbReference>
<feature type="compositionally biased region" description="Polar residues" evidence="1">
    <location>
        <begin position="213"/>
        <end position="225"/>
    </location>
</feature>
<proteinExistence type="predicted"/>